<dbReference type="EMBL" id="BGPR01090231">
    <property type="protein sequence ID" value="GBM18547.1"/>
    <property type="molecule type" value="Genomic_DNA"/>
</dbReference>
<dbReference type="Proteomes" id="UP000499080">
    <property type="component" value="Unassembled WGS sequence"/>
</dbReference>
<evidence type="ECO:0000256" key="1">
    <source>
        <dbReference type="SAM" id="Phobius"/>
    </source>
</evidence>
<feature type="transmembrane region" description="Helical" evidence="1">
    <location>
        <begin position="80"/>
        <end position="99"/>
    </location>
</feature>
<keyword evidence="1" id="KW-0472">Membrane</keyword>
<reference evidence="2 3" key="1">
    <citation type="journal article" date="2019" name="Sci. Rep.">
        <title>Orb-weaving spider Araneus ventricosus genome elucidates the spidroin gene catalogue.</title>
        <authorList>
            <person name="Kono N."/>
            <person name="Nakamura H."/>
            <person name="Ohtoshi R."/>
            <person name="Moran D.A.P."/>
            <person name="Shinohara A."/>
            <person name="Yoshida Y."/>
            <person name="Fujiwara M."/>
            <person name="Mori M."/>
            <person name="Tomita M."/>
            <person name="Arakawa K."/>
        </authorList>
    </citation>
    <scope>NUCLEOTIDE SEQUENCE [LARGE SCALE GENOMIC DNA]</scope>
</reference>
<evidence type="ECO:0000313" key="2">
    <source>
        <dbReference type="EMBL" id="GBM18547.1"/>
    </source>
</evidence>
<dbReference type="AlphaFoldDB" id="A0A4Y2DQN9"/>
<keyword evidence="1" id="KW-0812">Transmembrane</keyword>
<organism evidence="2 3">
    <name type="scientific">Araneus ventricosus</name>
    <name type="common">Orbweaver spider</name>
    <name type="synonym">Epeira ventricosa</name>
    <dbReference type="NCBI Taxonomy" id="182803"/>
    <lineage>
        <taxon>Eukaryota</taxon>
        <taxon>Metazoa</taxon>
        <taxon>Ecdysozoa</taxon>
        <taxon>Arthropoda</taxon>
        <taxon>Chelicerata</taxon>
        <taxon>Arachnida</taxon>
        <taxon>Araneae</taxon>
        <taxon>Araneomorphae</taxon>
        <taxon>Entelegynae</taxon>
        <taxon>Araneoidea</taxon>
        <taxon>Araneidae</taxon>
        <taxon>Araneus</taxon>
    </lineage>
</organism>
<evidence type="ECO:0000313" key="3">
    <source>
        <dbReference type="Proteomes" id="UP000499080"/>
    </source>
</evidence>
<keyword evidence="1" id="KW-1133">Transmembrane helix</keyword>
<name>A0A4Y2DQN9_ARAVE</name>
<gene>
    <name evidence="2" type="ORF">AVEN_139288_1</name>
</gene>
<accession>A0A4Y2DQN9</accession>
<proteinExistence type="predicted"/>
<protein>
    <submittedName>
        <fullName evidence="2">Uncharacterized protein</fullName>
    </submittedName>
</protein>
<sequence>MLRMTQCVVKHSWLTLMRFNYNMKTHDGAAMLPSTNTKKIQSTSGNSEREKSGGVAKVYQRFNSIGGGGRSNMWMRNRRVIKRDLALLVATILVVWPPLGPISDDGSCLYNGGGT</sequence>
<comment type="caution">
    <text evidence="2">The sequence shown here is derived from an EMBL/GenBank/DDBJ whole genome shotgun (WGS) entry which is preliminary data.</text>
</comment>
<keyword evidence="3" id="KW-1185">Reference proteome</keyword>